<reference evidence="9 10" key="1">
    <citation type="submission" date="2024-02" db="EMBL/GenBank/DDBJ databases">
        <title>De novo assembly and annotation of 12 fungi associated with fruit tree decline syndrome in Ontario, Canada.</title>
        <authorList>
            <person name="Sulman M."/>
            <person name="Ellouze W."/>
            <person name="Ilyukhin E."/>
        </authorList>
    </citation>
    <scope>NUCLEOTIDE SEQUENCE [LARGE SCALE GENOMIC DNA]</scope>
    <source>
        <strain evidence="9 10">M42-189</strain>
    </source>
</reference>
<keyword evidence="3" id="KW-0479">Metal-binding</keyword>
<name>A0ABR3R5H9_9PLEO</name>
<dbReference type="SUPFAM" id="SSF55031">
    <property type="entry name" value="Bacterial exopeptidase dimerisation domain"/>
    <property type="match status" value="1"/>
</dbReference>
<evidence type="ECO:0000313" key="9">
    <source>
        <dbReference type="EMBL" id="KAL1599689.1"/>
    </source>
</evidence>
<evidence type="ECO:0000256" key="3">
    <source>
        <dbReference type="ARBA" id="ARBA00022723"/>
    </source>
</evidence>
<feature type="compositionally biased region" description="Polar residues" evidence="6">
    <location>
        <begin position="527"/>
        <end position="555"/>
    </location>
</feature>
<dbReference type="Pfam" id="PF01546">
    <property type="entry name" value="Peptidase_M20"/>
    <property type="match status" value="1"/>
</dbReference>
<evidence type="ECO:0000259" key="8">
    <source>
        <dbReference type="Pfam" id="PF07687"/>
    </source>
</evidence>
<evidence type="ECO:0000256" key="2">
    <source>
        <dbReference type="ARBA" id="ARBA00006247"/>
    </source>
</evidence>
<evidence type="ECO:0000256" key="1">
    <source>
        <dbReference type="ARBA" id="ARBA00001947"/>
    </source>
</evidence>
<comment type="caution">
    <text evidence="9">The sequence shown here is derived from an EMBL/GenBank/DDBJ whole genome shotgun (WGS) entry which is preliminary data.</text>
</comment>
<dbReference type="InterPro" id="IPR011650">
    <property type="entry name" value="Peptidase_M20_dimer"/>
</dbReference>
<dbReference type="Proteomes" id="UP001521785">
    <property type="component" value="Unassembled WGS sequence"/>
</dbReference>
<dbReference type="Pfam" id="PF07687">
    <property type="entry name" value="M20_dimer"/>
    <property type="match status" value="1"/>
</dbReference>
<keyword evidence="7" id="KW-0732">Signal</keyword>
<dbReference type="Gene3D" id="3.40.630.10">
    <property type="entry name" value="Zn peptidases"/>
    <property type="match status" value="1"/>
</dbReference>
<evidence type="ECO:0000256" key="4">
    <source>
        <dbReference type="ARBA" id="ARBA00022801"/>
    </source>
</evidence>
<dbReference type="PANTHER" id="PTHR43808:SF8">
    <property type="entry name" value="PEPTIDASE M20 DIMERISATION DOMAIN-CONTAINING PROTEIN"/>
    <property type="match status" value="1"/>
</dbReference>
<dbReference type="PANTHER" id="PTHR43808">
    <property type="entry name" value="ACETYLORNITHINE DEACETYLASE"/>
    <property type="match status" value="1"/>
</dbReference>
<feature type="chain" id="PRO_5046460996" description="Peptidase M20 dimerisation domain-containing protein" evidence="7">
    <location>
        <begin position="19"/>
        <end position="586"/>
    </location>
</feature>
<dbReference type="InterPro" id="IPR002933">
    <property type="entry name" value="Peptidase_M20"/>
</dbReference>
<protein>
    <recommendedName>
        <fullName evidence="8">Peptidase M20 dimerisation domain-containing protein</fullName>
    </recommendedName>
</protein>
<dbReference type="InterPro" id="IPR050072">
    <property type="entry name" value="Peptidase_M20A"/>
</dbReference>
<keyword evidence="4" id="KW-0378">Hydrolase</keyword>
<feature type="region of interest" description="Disordered" evidence="6">
    <location>
        <begin position="527"/>
        <end position="562"/>
    </location>
</feature>
<keyword evidence="5" id="KW-0862">Zinc</keyword>
<organism evidence="9 10">
    <name type="scientific">Paraconiothyrium brasiliense</name>
    <dbReference type="NCBI Taxonomy" id="300254"/>
    <lineage>
        <taxon>Eukaryota</taxon>
        <taxon>Fungi</taxon>
        <taxon>Dikarya</taxon>
        <taxon>Ascomycota</taxon>
        <taxon>Pezizomycotina</taxon>
        <taxon>Dothideomycetes</taxon>
        <taxon>Pleosporomycetidae</taxon>
        <taxon>Pleosporales</taxon>
        <taxon>Massarineae</taxon>
        <taxon>Didymosphaeriaceae</taxon>
        <taxon>Paraconiothyrium</taxon>
    </lineage>
</organism>
<comment type="similarity">
    <text evidence="2">Belongs to the peptidase M20A family.</text>
</comment>
<gene>
    <name evidence="9" type="ORF">SLS60_007492</name>
</gene>
<evidence type="ECO:0000256" key="7">
    <source>
        <dbReference type="SAM" id="SignalP"/>
    </source>
</evidence>
<comment type="cofactor">
    <cofactor evidence="1">
        <name>Zn(2+)</name>
        <dbReference type="ChEBI" id="CHEBI:29105"/>
    </cofactor>
</comment>
<evidence type="ECO:0000256" key="5">
    <source>
        <dbReference type="ARBA" id="ARBA00022833"/>
    </source>
</evidence>
<feature type="signal peptide" evidence="7">
    <location>
        <begin position="1"/>
        <end position="18"/>
    </location>
</feature>
<proteinExistence type="inferred from homology"/>
<evidence type="ECO:0000313" key="10">
    <source>
        <dbReference type="Proteomes" id="UP001521785"/>
    </source>
</evidence>
<accession>A0ABR3R5H9</accession>
<keyword evidence="10" id="KW-1185">Reference proteome</keyword>
<dbReference type="EMBL" id="JAKJXO020000010">
    <property type="protein sequence ID" value="KAL1599689.1"/>
    <property type="molecule type" value="Genomic_DNA"/>
</dbReference>
<evidence type="ECO:0000256" key="6">
    <source>
        <dbReference type="SAM" id="MobiDB-lite"/>
    </source>
</evidence>
<dbReference type="Gene3D" id="3.30.70.360">
    <property type="match status" value="1"/>
</dbReference>
<dbReference type="InterPro" id="IPR036264">
    <property type="entry name" value="Bact_exopeptidase_dim_dom"/>
</dbReference>
<dbReference type="SUPFAM" id="SSF53187">
    <property type="entry name" value="Zn-dependent exopeptidases"/>
    <property type="match status" value="1"/>
</dbReference>
<feature type="domain" description="Peptidase M20 dimerisation" evidence="8">
    <location>
        <begin position="197"/>
        <end position="292"/>
    </location>
</feature>
<sequence>MRGSTLTSTLLATVGVVAQGGGSSGGNLSLQHPELFSLHWQMLEQNSTSGFETPMVDFLSGYLEDKGLTVELQPVQNPILAYNVRRQNILAYIGSNRTCRLILNSHTDVVPPYFPPSDNDTDIFGRGANDAKGSIACQVTAFLELRDAGAIREGDVCLMYDVGEEQYGDGMRTFVQSLTYTPEWILTGEPTESFQATGHKGSININVTAIGDTAHSSVPQYGRNAILEIMDFLPRLLNLTSIFPYDDFHGNTTLSLSSIKGGTISNQVADRAEAIVNSRVSVPAKQIWDIITQQVGNASNILLSRVSASSNPLAMDVVQDWLPKKIMPYGTDLGAWTVNNTKFLLGVGSIATAHSAHEVVSKQEMINMVGHYKEFVQGILNGTLVPVNNGTFPSTYPLETNTGNLTKREIAMMDYEARRQQSALLALATALPPSVLAAAATNQAGFASEIASSIAAGNTPEWYQALPTDVKSALASIYPVSTPAATTPSETAAPSSSYEASSVAETSSVAVITSVITSAPVVVPSGTGASSIGTNSTGVTSVNTPTLSGSTGSPQPTSAPGAASLPSAAIGAGIAGAIAFLGMLAL</sequence>